<dbReference type="CDD" id="cd02588">
    <property type="entry name" value="HAD_L2-DEX"/>
    <property type="match status" value="1"/>
</dbReference>
<keyword evidence="2" id="KW-0378">Hydrolase</keyword>
<dbReference type="InterPro" id="IPR051540">
    <property type="entry name" value="S-2-haloacid_dehalogenase"/>
</dbReference>
<dbReference type="Proteomes" id="UP001330812">
    <property type="component" value="Chromosome"/>
</dbReference>
<dbReference type="SUPFAM" id="SSF56784">
    <property type="entry name" value="HAD-like"/>
    <property type="match status" value="1"/>
</dbReference>
<dbReference type="PRINTS" id="PR00413">
    <property type="entry name" value="HADHALOGNASE"/>
</dbReference>
<evidence type="ECO:0000313" key="3">
    <source>
        <dbReference type="EMBL" id="WSE34578.1"/>
    </source>
</evidence>
<comment type="similarity">
    <text evidence="1">Belongs to the HAD-like hydrolase superfamily. S-2-haloalkanoic acid dehalogenase family.</text>
</comment>
<reference evidence="3 4" key="1">
    <citation type="journal article" date="2015" name="Int. J. Syst. Evol. Microbiol.">
        <title>Amycolatopsis rhabdoformis sp. nov., an actinomycete isolated from a tropical forest soil.</title>
        <authorList>
            <person name="Souza W.R."/>
            <person name="Silva R.E."/>
            <person name="Goodfellow M."/>
            <person name="Busarakam K."/>
            <person name="Figueiro F.S."/>
            <person name="Ferreira D."/>
            <person name="Rodrigues-Filho E."/>
            <person name="Moraes L.A.B."/>
            <person name="Zucchi T.D."/>
        </authorList>
    </citation>
    <scope>NUCLEOTIDE SEQUENCE [LARGE SCALE GENOMIC DNA]</scope>
    <source>
        <strain evidence="3 4">NCIMB 14900</strain>
    </source>
</reference>
<dbReference type="NCBIfam" id="TIGR01428">
    <property type="entry name" value="HAD_type_II"/>
    <property type="match status" value="1"/>
</dbReference>
<dbReference type="Gene3D" id="1.10.150.240">
    <property type="entry name" value="Putative phosphatase, domain 2"/>
    <property type="match status" value="1"/>
</dbReference>
<keyword evidence="4" id="KW-1185">Reference proteome</keyword>
<evidence type="ECO:0000256" key="1">
    <source>
        <dbReference type="ARBA" id="ARBA00008106"/>
    </source>
</evidence>
<proteinExistence type="inferred from homology"/>
<dbReference type="EMBL" id="CP142149">
    <property type="protein sequence ID" value="WSE34578.1"/>
    <property type="molecule type" value="Genomic_DNA"/>
</dbReference>
<accession>A0ABZ1ILB8</accession>
<dbReference type="NCBIfam" id="TIGR01493">
    <property type="entry name" value="HAD-SF-IA-v2"/>
    <property type="match status" value="1"/>
</dbReference>
<dbReference type="Pfam" id="PF00702">
    <property type="entry name" value="Hydrolase"/>
    <property type="match status" value="1"/>
</dbReference>
<gene>
    <name evidence="3" type="ORF">VSH64_21245</name>
</gene>
<dbReference type="RefSeq" id="WP_326837386.1">
    <property type="nucleotide sequence ID" value="NZ_CP142149.1"/>
</dbReference>
<dbReference type="InterPro" id="IPR006439">
    <property type="entry name" value="HAD-SF_hydro_IA"/>
</dbReference>
<dbReference type="PANTHER" id="PTHR43316">
    <property type="entry name" value="HYDROLASE, HALOACID DELAHOGENASE-RELATED"/>
    <property type="match status" value="1"/>
</dbReference>
<dbReference type="PANTHER" id="PTHR43316:SF3">
    <property type="entry name" value="HALOACID DEHALOGENASE, TYPE II (AFU_ORTHOLOGUE AFUA_2G07750)-RELATED"/>
    <property type="match status" value="1"/>
</dbReference>
<name>A0ABZ1ILB8_9PSEU</name>
<dbReference type="InterPro" id="IPR023198">
    <property type="entry name" value="PGP-like_dom2"/>
</dbReference>
<dbReference type="SFLD" id="SFLDS00003">
    <property type="entry name" value="Haloacid_Dehalogenase"/>
    <property type="match status" value="1"/>
</dbReference>
<protein>
    <submittedName>
        <fullName evidence="3">Haloacid dehalogenase type II</fullName>
    </submittedName>
</protein>
<dbReference type="InterPro" id="IPR036412">
    <property type="entry name" value="HAD-like_sf"/>
</dbReference>
<organism evidence="3 4">
    <name type="scientific">Amycolatopsis rhabdoformis</name>
    <dbReference type="NCBI Taxonomy" id="1448059"/>
    <lineage>
        <taxon>Bacteria</taxon>
        <taxon>Bacillati</taxon>
        <taxon>Actinomycetota</taxon>
        <taxon>Actinomycetes</taxon>
        <taxon>Pseudonocardiales</taxon>
        <taxon>Pseudonocardiaceae</taxon>
        <taxon>Amycolatopsis</taxon>
    </lineage>
</organism>
<dbReference type="InterPro" id="IPR006328">
    <property type="entry name" value="2-HAD"/>
</dbReference>
<dbReference type="InterPro" id="IPR023214">
    <property type="entry name" value="HAD_sf"/>
</dbReference>
<sequence>MSHPNQTRPDAPFRNEPEGTETLVFDVYGTLVDPISVTETLARELGADTGVAIARSWRARQLEYSFRLTVMGQYVDFHHVTRHALIDALAAHEVKDDCPVEEWCGLYDTLHPFPGTASALSDLRSAGHRLTVFTNGTKAMVERCLSESGLLDCFDDVISADEVKAFKPSPAVYRHASDRTGRPLDELRLVSSNPFDIIGAHRSGMRTAWIRRTSAPFDSLGAAPDIAVGSLDLLPQALAGELPGGPA</sequence>
<evidence type="ECO:0000313" key="4">
    <source>
        <dbReference type="Proteomes" id="UP001330812"/>
    </source>
</evidence>
<evidence type="ECO:0000256" key="2">
    <source>
        <dbReference type="ARBA" id="ARBA00022801"/>
    </source>
</evidence>
<dbReference type="SFLD" id="SFLDG01129">
    <property type="entry name" value="C1.5:_HAD__Beta-PGM__Phosphata"/>
    <property type="match status" value="1"/>
</dbReference>
<dbReference type="Gene3D" id="3.40.50.1000">
    <property type="entry name" value="HAD superfamily/HAD-like"/>
    <property type="match status" value="1"/>
</dbReference>